<gene>
    <name evidence="1" type="ORF">KSB_56370</name>
</gene>
<dbReference type="RefSeq" id="WP_201373586.1">
    <property type="nucleotide sequence ID" value="NZ_BNJG01000002.1"/>
</dbReference>
<organism evidence="1 2">
    <name type="scientific">Ktedonobacter robiniae</name>
    <dbReference type="NCBI Taxonomy" id="2778365"/>
    <lineage>
        <taxon>Bacteria</taxon>
        <taxon>Bacillati</taxon>
        <taxon>Chloroflexota</taxon>
        <taxon>Ktedonobacteria</taxon>
        <taxon>Ktedonobacterales</taxon>
        <taxon>Ktedonobacteraceae</taxon>
        <taxon>Ktedonobacter</taxon>
    </lineage>
</organism>
<protein>
    <submittedName>
        <fullName evidence="1">Uncharacterized protein</fullName>
    </submittedName>
</protein>
<sequence>MSTTLNYVQPALSKSKNIIKKNRTDLFVLNFMHTRLRCLLEQPILEEDEKQPWLHTLVEPNNRAHRIAIYRPDVLKSAPQLSFVGFVSQRRSQLPPCLVDEISRIDQELLVNVANVPSLVSYSSFALRPRLWYNLVLFQGSGLGTHLKGMAGHTYAAYELAPAYYDWIRLHQGMLTPASQDALQLHTSRYYLFEGMQKSVVELVTLSGKER</sequence>
<reference evidence="1 2" key="1">
    <citation type="journal article" date="2021" name="Int. J. Syst. Evol. Microbiol.">
        <title>Reticulibacter mediterranei gen. nov., sp. nov., within the new family Reticulibacteraceae fam. nov., and Ktedonospora formicarum gen. nov., sp. nov., Ktedonobacter robiniae sp. nov., Dictyobacter formicarum sp. nov. and Dictyobacter arantiisoli sp. nov., belonging to the class Ktedonobacteria.</title>
        <authorList>
            <person name="Yabe S."/>
            <person name="Zheng Y."/>
            <person name="Wang C.M."/>
            <person name="Sakai Y."/>
            <person name="Abe K."/>
            <person name="Yokota A."/>
            <person name="Donadio S."/>
            <person name="Cavaletti L."/>
            <person name="Monciardini P."/>
        </authorList>
    </citation>
    <scope>NUCLEOTIDE SEQUENCE [LARGE SCALE GENOMIC DNA]</scope>
    <source>
        <strain evidence="1 2">SOSP1-30</strain>
    </source>
</reference>
<accession>A0ABQ3UXR3</accession>
<dbReference type="Proteomes" id="UP000654345">
    <property type="component" value="Unassembled WGS sequence"/>
</dbReference>
<proteinExistence type="predicted"/>
<name>A0ABQ3UXR3_9CHLR</name>
<comment type="caution">
    <text evidence="1">The sequence shown here is derived from an EMBL/GenBank/DDBJ whole genome shotgun (WGS) entry which is preliminary data.</text>
</comment>
<evidence type="ECO:0000313" key="2">
    <source>
        <dbReference type="Proteomes" id="UP000654345"/>
    </source>
</evidence>
<keyword evidence="2" id="KW-1185">Reference proteome</keyword>
<dbReference type="EMBL" id="BNJG01000002">
    <property type="protein sequence ID" value="GHO57162.1"/>
    <property type="molecule type" value="Genomic_DNA"/>
</dbReference>
<evidence type="ECO:0000313" key="1">
    <source>
        <dbReference type="EMBL" id="GHO57162.1"/>
    </source>
</evidence>